<dbReference type="RefSeq" id="WP_111354460.1">
    <property type="nucleotide sequence ID" value="NZ_QEQF01000009.1"/>
</dbReference>
<evidence type="ECO:0000313" key="2">
    <source>
        <dbReference type="Proteomes" id="UP000253945"/>
    </source>
</evidence>
<comment type="caution">
    <text evidence="1">The sequence shown here is derived from an EMBL/GenBank/DDBJ whole genome shotgun (WGS) entry which is preliminary data.</text>
</comment>
<sequence>MKKEEMGKVIKSDRKIFMNKIHLWILLFSLSMSHNLPAKDEFSWQLLHSENFSTLFDTSNFPWEQDPLDASSKWNIDMFDDNGEVWKNISNPMFSEQMNKVRIFRQSIPFGQENWLTAELAYLDYVDNHPTSKPRMTTIQLANQQYGLVLQVPRWDGGAIIRPTKPLPAEYRVEMRLRAINFGGKRYGKLEYDGKYNGYLQDKECKTAYPWLSNGSLIGKTRCDYHDVRKENGFYYLTILDHANPAPHGNPGIHFRRKVVLDGYYSFQSWSKKNAVCNPKSKALYPLFESSHNVVNAIFILGDRFKKGNNYLNNGYAFKTECGNFEDTDLAGNLIKNGEFDGIISSAELQPELLPEKSYLFAVERHKDKYVIEMTGDFKHIGETTLRAERKFIEDGKPIWHYNQTSDEYQGEFNRTLWHKGVSGKYKNKDIWKKGSAYPDSFIIGDPHLNFYEGDAVIQDIKLFVPRNSK</sequence>
<organism evidence="1 2">
    <name type="scientific">Haemophilus paraphrohaemolyticus</name>
    <dbReference type="NCBI Taxonomy" id="736"/>
    <lineage>
        <taxon>Bacteria</taxon>
        <taxon>Pseudomonadati</taxon>
        <taxon>Pseudomonadota</taxon>
        <taxon>Gammaproteobacteria</taxon>
        <taxon>Pasteurellales</taxon>
        <taxon>Pasteurellaceae</taxon>
        <taxon>Haemophilus</taxon>
    </lineage>
</organism>
<proteinExistence type="predicted"/>
<keyword evidence="2" id="KW-1185">Reference proteome</keyword>
<dbReference type="AlphaFoldDB" id="A0A369ZLN0"/>
<name>A0A369ZLN0_9PAST</name>
<protein>
    <submittedName>
        <fullName evidence="1">Uncharacterized protein</fullName>
    </submittedName>
</protein>
<dbReference type="Proteomes" id="UP000253945">
    <property type="component" value="Unassembled WGS sequence"/>
</dbReference>
<evidence type="ECO:0000313" key="1">
    <source>
        <dbReference type="EMBL" id="RDF08837.1"/>
    </source>
</evidence>
<reference evidence="1 2" key="1">
    <citation type="submission" date="2018-05" db="EMBL/GenBank/DDBJ databases">
        <title>Draft Genome Sequences for a Diverse set of 7 Haemophilus Species.</title>
        <authorList>
            <person name="Nichols M."/>
            <person name="Topaz N."/>
            <person name="Wang X."/>
            <person name="Wang X."/>
            <person name="Boxrud D."/>
        </authorList>
    </citation>
    <scope>NUCLEOTIDE SEQUENCE [LARGE SCALE GENOMIC DNA]</scope>
    <source>
        <strain evidence="1 2">C2014016342</strain>
    </source>
</reference>
<gene>
    <name evidence="1" type="ORF">DPV92_08285</name>
</gene>
<dbReference type="EMBL" id="QEQF01000009">
    <property type="protein sequence ID" value="RDF08837.1"/>
    <property type="molecule type" value="Genomic_DNA"/>
</dbReference>
<accession>A0A369ZLN0</accession>